<keyword evidence="6" id="KW-0472">Membrane</keyword>
<dbReference type="PANTHER" id="PTHR34584">
    <property type="entry name" value="NA(+)/H(+) ANTIPORTER SUBUNIT E1"/>
    <property type="match status" value="1"/>
</dbReference>
<keyword evidence="3" id="KW-1003">Cell membrane</keyword>
<evidence type="ECO:0000256" key="5">
    <source>
        <dbReference type="ARBA" id="ARBA00022989"/>
    </source>
</evidence>
<dbReference type="PIRSF" id="PIRSF019239">
    <property type="entry name" value="MrpE"/>
    <property type="match status" value="1"/>
</dbReference>
<gene>
    <name evidence="7" type="ORF">FHS79_000729</name>
</gene>
<dbReference type="PANTHER" id="PTHR34584:SF1">
    <property type="entry name" value="NA(+)_H(+) ANTIPORTER SUBUNIT E1"/>
    <property type="match status" value="1"/>
</dbReference>
<protein>
    <submittedName>
        <fullName evidence="7">Multicomponent K+:H+ antiporter subunit E</fullName>
    </submittedName>
</protein>
<evidence type="ECO:0000313" key="7">
    <source>
        <dbReference type="EMBL" id="MBB6226572.1"/>
    </source>
</evidence>
<evidence type="ECO:0000256" key="4">
    <source>
        <dbReference type="ARBA" id="ARBA00022692"/>
    </source>
</evidence>
<dbReference type="AlphaFoldDB" id="A0A841LBP7"/>
<name>A0A841LBP7_9SPHN</name>
<comment type="caution">
    <text evidence="7">The sequence shown here is derived from an EMBL/GenBank/DDBJ whole genome shotgun (WGS) entry which is preliminary data.</text>
</comment>
<dbReference type="Proteomes" id="UP000538147">
    <property type="component" value="Unassembled WGS sequence"/>
</dbReference>
<reference evidence="7 8" key="1">
    <citation type="submission" date="2020-08" db="EMBL/GenBank/DDBJ databases">
        <title>Genomic Encyclopedia of Type Strains, Phase IV (KMG-IV): sequencing the most valuable type-strain genomes for metagenomic binning, comparative biology and taxonomic classification.</title>
        <authorList>
            <person name="Goeker M."/>
        </authorList>
    </citation>
    <scope>NUCLEOTIDE SEQUENCE [LARGE SCALE GENOMIC DNA]</scope>
    <source>
        <strain evidence="7 8">DSM 102189</strain>
    </source>
</reference>
<comment type="subcellular location">
    <subcellularLocation>
        <location evidence="1">Cell membrane</location>
        <topology evidence="1">Multi-pass membrane protein</topology>
    </subcellularLocation>
</comment>
<comment type="similarity">
    <text evidence="2">Belongs to the CPA3 antiporters (TC 2.A.63) subunit E family.</text>
</comment>
<dbReference type="NCBIfam" id="NF006518">
    <property type="entry name" value="PRK08965.1-2"/>
    <property type="match status" value="1"/>
</dbReference>
<evidence type="ECO:0000256" key="2">
    <source>
        <dbReference type="ARBA" id="ARBA00006228"/>
    </source>
</evidence>
<sequence length="165" mass="17783">MSRVFPQPVTTTLIFVLWLALASSVDAGTLVLAAVLAVVLPLLTQGFWPSPPRLRRPLVAARLAGRVLIDIITANWVVARQVLGPVRKLRPAFFEVPVALDDPFVATLLGGIISLTPGTVTINIELVDGKPVRLFVHGLDVPDEAATVAEIKARYEAPLKEMFGC</sequence>
<dbReference type="GO" id="GO:0005886">
    <property type="term" value="C:plasma membrane"/>
    <property type="evidence" value="ECO:0007669"/>
    <property type="project" value="UniProtKB-SubCell"/>
</dbReference>
<accession>A0A841LBP7</accession>
<dbReference type="EMBL" id="JACIIV010000004">
    <property type="protein sequence ID" value="MBB6226572.1"/>
    <property type="molecule type" value="Genomic_DNA"/>
</dbReference>
<organism evidence="7 8">
    <name type="scientific">Polymorphobacter multimanifer</name>
    <dbReference type="NCBI Taxonomy" id="1070431"/>
    <lineage>
        <taxon>Bacteria</taxon>
        <taxon>Pseudomonadati</taxon>
        <taxon>Pseudomonadota</taxon>
        <taxon>Alphaproteobacteria</taxon>
        <taxon>Sphingomonadales</taxon>
        <taxon>Sphingosinicellaceae</taxon>
        <taxon>Polymorphobacter</taxon>
    </lineage>
</organism>
<evidence type="ECO:0000256" key="6">
    <source>
        <dbReference type="ARBA" id="ARBA00023136"/>
    </source>
</evidence>
<proteinExistence type="inferred from homology"/>
<dbReference type="InterPro" id="IPR002758">
    <property type="entry name" value="Cation_antiport_E"/>
</dbReference>
<dbReference type="GO" id="GO:0008324">
    <property type="term" value="F:monoatomic cation transmembrane transporter activity"/>
    <property type="evidence" value="ECO:0007669"/>
    <property type="project" value="InterPro"/>
</dbReference>
<keyword evidence="4" id="KW-0812">Transmembrane</keyword>
<dbReference type="RefSeq" id="WP_184195511.1">
    <property type="nucleotide sequence ID" value="NZ_JACIIV010000004.1"/>
</dbReference>
<keyword evidence="5" id="KW-1133">Transmembrane helix</keyword>
<dbReference type="Pfam" id="PF01899">
    <property type="entry name" value="MNHE"/>
    <property type="match status" value="1"/>
</dbReference>
<evidence type="ECO:0000313" key="8">
    <source>
        <dbReference type="Proteomes" id="UP000538147"/>
    </source>
</evidence>
<keyword evidence="8" id="KW-1185">Reference proteome</keyword>
<evidence type="ECO:0000256" key="3">
    <source>
        <dbReference type="ARBA" id="ARBA00022475"/>
    </source>
</evidence>
<evidence type="ECO:0000256" key="1">
    <source>
        <dbReference type="ARBA" id="ARBA00004651"/>
    </source>
</evidence>